<feature type="transmembrane region" description="Helical" evidence="1">
    <location>
        <begin position="12"/>
        <end position="35"/>
    </location>
</feature>
<proteinExistence type="predicted"/>
<comment type="caution">
    <text evidence="2">The sequence shown here is derived from an EMBL/GenBank/DDBJ whole genome shotgun (WGS) entry which is preliminary data.</text>
</comment>
<keyword evidence="3" id="KW-1185">Reference proteome</keyword>
<keyword evidence="1" id="KW-0812">Transmembrane</keyword>
<accession>A0A812BRD7</accession>
<sequence>MFFLDIFFFKKSFLDNFLAFFFLHIFLLLIPLFFLDNILLSSDILLDNFLWHSSYISNFSDVLLDNFFVAFFFHLTSPFLISFLDNPFLMFLLRILYISFSDILLDNFSFFFTSLLLIFFLDNFCGILLTSPFLIFFLDYFLWHSSYISFSLFF</sequence>
<keyword evidence="1" id="KW-1133">Transmembrane helix</keyword>
<evidence type="ECO:0000313" key="3">
    <source>
        <dbReference type="Proteomes" id="UP000597762"/>
    </source>
</evidence>
<protein>
    <submittedName>
        <fullName evidence="2">Uncharacterized protein</fullName>
    </submittedName>
</protein>
<name>A0A812BRD7_ACAPH</name>
<evidence type="ECO:0000313" key="2">
    <source>
        <dbReference type="EMBL" id="CAE1236534.1"/>
    </source>
</evidence>
<dbReference type="Proteomes" id="UP000597762">
    <property type="component" value="Unassembled WGS sequence"/>
</dbReference>
<evidence type="ECO:0000256" key="1">
    <source>
        <dbReference type="SAM" id="Phobius"/>
    </source>
</evidence>
<keyword evidence="1" id="KW-0472">Membrane</keyword>
<gene>
    <name evidence="2" type="ORF">SPHA_20265</name>
</gene>
<dbReference type="AlphaFoldDB" id="A0A812BRD7"/>
<organism evidence="2 3">
    <name type="scientific">Acanthosepion pharaonis</name>
    <name type="common">Pharaoh cuttlefish</name>
    <name type="synonym">Sepia pharaonis</name>
    <dbReference type="NCBI Taxonomy" id="158019"/>
    <lineage>
        <taxon>Eukaryota</taxon>
        <taxon>Metazoa</taxon>
        <taxon>Spiralia</taxon>
        <taxon>Lophotrochozoa</taxon>
        <taxon>Mollusca</taxon>
        <taxon>Cephalopoda</taxon>
        <taxon>Coleoidea</taxon>
        <taxon>Decapodiformes</taxon>
        <taxon>Sepiida</taxon>
        <taxon>Sepiina</taxon>
        <taxon>Sepiidae</taxon>
        <taxon>Acanthosepion</taxon>
    </lineage>
</organism>
<dbReference type="EMBL" id="CAHIKZ030000745">
    <property type="protein sequence ID" value="CAE1236534.1"/>
    <property type="molecule type" value="Genomic_DNA"/>
</dbReference>
<reference evidence="2" key="1">
    <citation type="submission" date="2021-01" db="EMBL/GenBank/DDBJ databases">
        <authorList>
            <person name="Li R."/>
            <person name="Bekaert M."/>
        </authorList>
    </citation>
    <scope>NUCLEOTIDE SEQUENCE</scope>
    <source>
        <strain evidence="2">Farmed</strain>
    </source>
</reference>